<reference evidence="2" key="2">
    <citation type="journal article" date="2010" name="Nature">
        <title>Comparative genomics reveals mobile pathogenicity chromosomes in Fusarium.</title>
        <authorList>
            <person name="Ma L.J."/>
            <person name="van der Does H.C."/>
            <person name="Borkovich K.A."/>
            <person name="Coleman J.J."/>
            <person name="Daboussi M.J."/>
            <person name="Di Pietro A."/>
            <person name="Dufresne M."/>
            <person name="Freitag M."/>
            <person name="Grabherr M."/>
            <person name="Henrissat B."/>
            <person name="Houterman P.M."/>
            <person name="Kang S."/>
            <person name="Shim W.B."/>
            <person name="Woloshuk C."/>
            <person name="Xie X."/>
            <person name="Xu J.R."/>
            <person name="Antoniw J."/>
            <person name="Baker S.E."/>
            <person name="Bluhm B.H."/>
            <person name="Breakspear A."/>
            <person name="Brown D.W."/>
            <person name="Butchko R.A."/>
            <person name="Chapman S."/>
            <person name="Coulson R."/>
            <person name="Coutinho P.M."/>
            <person name="Danchin E.G."/>
            <person name="Diener A."/>
            <person name="Gale L.R."/>
            <person name="Gardiner D.M."/>
            <person name="Goff S."/>
            <person name="Hammond-Kosack K.E."/>
            <person name="Hilburn K."/>
            <person name="Hua-Van A."/>
            <person name="Jonkers W."/>
            <person name="Kazan K."/>
            <person name="Kodira C.D."/>
            <person name="Koehrsen M."/>
            <person name="Kumar L."/>
            <person name="Lee Y.H."/>
            <person name="Li L."/>
            <person name="Manners J.M."/>
            <person name="Miranda-Saavedra D."/>
            <person name="Mukherjee M."/>
            <person name="Park G."/>
            <person name="Park J."/>
            <person name="Park S.Y."/>
            <person name="Proctor R.H."/>
            <person name="Regev A."/>
            <person name="Ruiz-Roldan M.C."/>
            <person name="Sain D."/>
            <person name="Sakthikumar S."/>
            <person name="Sykes S."/>
            <person name="Schwartz D.C."/>
            <person name="Turgeon B.G."/>
            <person name="Wapinski I."/>
            <person name="Yoder O."/>
            <person name="Young S."/>
            <person name="Zeng Q."/>
            <person name="Zhou S."/>
            <person name="Galagan J."/>
            <person name="Cuomo C.A."/>
            <person name="Kistler H.C."/>
            <person name="Rep M."/>
        </authorList>
    </citation>
    <scope>NUCLEOTIDE SEQUENCE [LARGE SCALE GENOMIC DNA]</scope>
    <source>
        <strain evidence="2">4287</strain>
    </source>
</reference>
<dbReference type="VEuPathDB" id="FungiDB:FOXG_20964"/>
<gene>
    <name evidence="2" type="ORF">FOXG_20964</name>
</gene>
<evidence type="ECO:0000256" key="1">
    <source>
        <dbReference type="SAM" id="MobiDB-lite"/>
    </source>
</evidence>
<name>A0A0J9VT04_FUSO4</name>
<organism evidence="2 3">
    <name type="scientific">Fusarium oxysporum f. sp. lycopersici (strain 4287 / CBS 123668 / FGSC 9935 / NRRL 34936)</name>
    <name type="common">Fusarium vascular wilt of tomato</name>
    <dbReference type="NCBI Taxonomy" id="426428"/>
    <lineage>
        <taxon>Eukaryota</taxon>
        <taxon>Fungi</taxon>
        <taxon>Dikarya</taxon>
        <taxon>Ascomycota</taxon>
        <taxon>Pezizomycotina</taxon>
        <taxon>Sordariomycetes</taxon>
        <taxon>Hypocreomycetidae</taxon>
        <taxon>Hypocreales</taxon>
        <taxon>Nectriaceae</taxon>
        <taxon>Fusarium</taxon>
        <taxon>Fusarium oxysporum species complex</taxon>
    </lineage>
</organism>
<dbReference type="EMBL" id="DS231713">
    <property type="protein sequence ID" value="KNB13886.1"/>
    <property type="molecule type" value="Genomic_DNA"/>
</dbReference>
<feature type="compositionally biased region" description="Basic residues" evidence="1">
    <location>
        <begin position="1"/>
        <end position="16"/>
    </location>
</feature>
<accession>A0A0J9VT04</accession>
<feature type="compositionally biased region" description="Polar residues" evidence="1">
    <location>
        <begin position="47"/>
        <end position="79"/>
    </location>
</feature>
<sequence length="139" mass="15651">MPVKKKKKKKKRKKKKICDDRRPVGHDEDHGRVPSHLGDIKYKHTEQAPSPAQSNSQVGTVRTMATNPNAGSETITYDETPNLSDQINFETDVDELMKVIQRKPLHPPPMMLGKGTCLVSIELCIRTLCHGKYTATCEQ</sequence>
<feature type="region of interest" description="Disordered" evidence="1">
    <location>
        <begin position="1"/>
        <end position="79"/>
    </location>
</feature>
<evidence type="ECO:0000313" key="3">
    <source>
        <dbReference type="Proteomes" id="UP000009097"/>
    </source>
</evidence>
<dbReference type="RefSeq" id="XP_018251931.1">
    <property type="nucleotide sequence ID" value="XM_018401292.1"/>
</dbReference>
<evidence type="ECO:0000313" key="2">
    <source>
        <dbReference type="EMBL" id="KNB13886.1"/>
    </source>
</evidence>
<reference evidence="2" key="1">
    <citation type="submission" date="2007-04" db="EMBL/GenBank/DDBJ databases">
        <authorList>
            <consortium name="The Broad Institute Genome Sequencing Platform"/>
            <person name="Birren B."/>
            <person name="Lander E."/>
            <person name="Galagan J."/>
            <person name="Nusbaum C."/>
            <person name="Devon K."/>
            <person name="Ma L.-J."/>
            <person name="Jaffe D."/>
            <person name="Butler J."/>
            <person name="Alvarez P."/>
            <person name="Gnerre S."/>
            <person name="Grabherr M."/>
            <person name="Kleber M."/>
            <person name="Mauceli E."/>
            <person name="Brockman W."/>
            <person name="MacCallum I.A."/>
            <person name="Young S."/>
            <person name="LaButti K."/>
            <person name="DeCaprio D."/>
            <person name="Crawford M."/>
            <person name="Koehrsen M."/>
            <person name="Engels R."/>
            <person name="Montgomery P."/>
            <person name="Pearson M."/>
            <person name="Howarth C."/>
            <person name="Larson L."/>
            <person name="White J."/>
            <person name="O'Leary S."/>
            <person name="Kodira C."/>
            <person name="Zeng Q."/>
            <person name="Yandava C."/>
            <person name="Alvarado L."/>
            <person name="Kistler C."/>
            <person name="Shim W.-B."/>
            <person name="Kang S."/>
            <person name="Woloshuk C."/>
        </authorList>
    </citation>
    <scope>NUCLEOTIDE SEQUENCE</scope>
    <source>
        <strain evidence="2">4287</strain>
    </source>
</reference>
<dbReference type="GeneID" id="28961670"/>
<dbReference type="KEGG" id="fox:FOXG_20964"/>
<dbReference type="Proteomes" id="UP000009097">
    <property type="component" value="Unassembled WGS sequence"/>
</dbReference>
<feature type="compositionally biased region" description="Basic and acidic residues" evidence="1">
    <location>
        <begin position="17"/>
        <end position="46"/>
    </location>
</feature>
<dbReference type="AlphaFoldDB" id="A0A0J9VT04"/>
<proteinExistence type="predicted"/>
<protein>
    <submittedName>
        <fullName evidence="2">Uncharacterized protein</fullName>
    </submittedName>
</protein>